<feature type="signal peptide" evidence="1">
    <location>
        <begin position="1"/>
        <end position="24"/>
    </location>
</feature>
<gene>
    <name evidence="2" type="ORF">J2I46_01230</name>
</gene>
<proteinExistence type="predicted"/>
<keyword evidence="1" id="KW-0732">Signal</keyword>
<evidence type="ECO:0008006" key="4">
    <source>
        <dbReference type="Google" id="ProtNLM"/>
    </source>
</evidence>
<sequence>MKLTALFFLPLFLSLLTLPGASIAQTDSTGQHKAINSGTSFAPATKNKTTDLFLREDPLTFTLTARMQNIVRDRTKPKDDSLSIKHAALLTYTELAKAEMVSLPLTLLVRGNFRRNANNCDFPPLYLDFPKKKTKGTLFAKQNKLKLVTHCQAEDYVVREYIIYKLYNQVTDLSFRARLARVSYVDSLRKRQTETRWGFLIEDEDDMAKRNGATELKKGVEAIAADSLSMARLAVFEYMIGNIDWSVMYRHNVRLVTKPENRKPMVIPYDFDHAALVDAPYAHALEPDNTTGVPERQYRGPLYPGWLLKQVFTEFNTLKPKFYALYETDKRLNRSYVKQTLRFLDAFYAVINDPAAVRNNFFNGDTGGILFSSFK</sequence>
<feature type="chain" id="PRO_5047053150" description="CotH protein" evidence="1">
    <location>
        <begin position="25"/>
        <end position="375"/>
    </location>
</feature>
<accession>A0ABS3JB21</accession>
<name>A0ABS3JB21_9BACT</name>
<dbReference type="Proteomes" id="UP000664628">
    <property type="component" value="Unassembled WGS sequence"/>
</dbReference>
<protein>
    <recommendedName>
        <fullName evidence="4">CotH protein</fullName>
    </recommendedName>
</protein>
<keyword evidence="3" id="KW-1185">Reference proteome</keyword>
<evidence type="ECO:0000313" key="2">
    <source>
        <dbReference type="EMBL" id="MBO0947186.1"/>
    </source>
</evidence>
<dbReference type="RefSeq" id="WP_207327105.1">
    <property type="nucleotide sequence ID" value="NZ_JAFMYW010000001.1"/>
</dbReference>
<comment type="caution">
    <text evidence="2">The sequence shown here is derived from an EMBL/GenBank/DDBJ whole genome shotgun (WGS) entry which is preliminary data.</text>
</comment>
<dbReference type="EMBL" id="JAFMYW010000001">
    <property type="protein sequence ID" value="MBO0947186.1"/>
    <property type="molecule type" value="Genomic_DNA"/>
</dbReference>
<evidence type="ECO:0000313" key="3">
    <source>
        <dbReference type="Proteomes" id="UP000664628"/>
    </source>
</evidence>
<organism evidence="2 3">
    <name type="scientific">Fibrella forsythiae</name>
    <dbReference type="NCBI Taxonomy" id="2817061"/>
    <lineage>
        <taxon>Bacteria</taxon>
        <taxon>Pseudomonadati</taxon>
        <taxon>Bacteroidota</taxon>
        <taxon>Cytophagia</taxon>
        <taxon>Cytophagales</taxon>
        <taxon>Spirosomataceae</taxon>
        <taxon>Fibrella</taxon>
    </lineage>
</organism>
<evidence type="ECO:0000256" key="1">
    <source>
        <dbReference type="SAM" id="SignalP"/>
    </source>
</evidence>
<reference evidence="2 3" key="1">
    <citation type="submission" date="2021-03" db="EMBL/GenBank/DDBJ databases">
        <title>Fibrella sp. HMF5405 genome sequencing and assembly.</title>
        <authorList>
            <person name="Kang H."/>
            <person name="Kim H."/>
            <person name="Bae S."/>
            <person name="Joh K."/>
        </authorList>
    </citation>
    <scope>NUCLEOTIDE SEQUENCE [LARGE SCALE GENOMIC DNA]</scope>
    <source>
        <strain evidence="2 3">HMF5405</strain>
    </source>
</reference>